<name>A0AAV3K5T1_ACIBA</name>
<comment type="caution">
    <text evidence="2">The sequence shown here is derived from an EMBL/GenBank/DDBJ whole genome shotgun (WGS) entry which is preliminary data.</text>
</comment>
<evidence type="ECO:0000313" key="3">
    <source>
        <dbReference type="Proteomes" id="UP000016517"/>
    </source>
</evidence>
<dbReference type="RefSeq" id="WP_021510242.1">
    <property type="nucleotide sequence ID" value="NZ_AVST01000001.1"/>
</dbReference>
<gene>
    <name evidence="2" type="ORF">N173_01910</name>
</gene>
<dbReference type="AlphaFoldDB" id="A0AAV3K5T1"/>
<protein>
    <recommendedName>
        <fullName evidence="1">PRTase-CE domain-containing protein</fullName>
    </recommendedName>
</protein>
<sequence>MFQSDDQWKYFVETGVWPRRNQFAPQEWMSNFDSDESRFAKRLLEKFTYFSEDMVKQLFKSSFVSLSKYILTNKTDSILSAREWSVFLDNLYIMRVTGEDPSDADSGYIFTRSSRDVLGIPETQIITSQKFIEVIQSNSEASFVFVDDFVGSGNQFISFWHHQEILPNITFQKIYEHFPNRKFFYCPAICTQMGYNLISKFCPVKVLPAHLYTELHSALNSESYIWRDFSKDGPDFIKEMSMKVGIPELENAGVIVNADGTKIVSWQGYLELGLALSFSHGWPDATLPLFYHNEGGFKPLLKKGEL</sequence>
<evidence type="ECO:0000259" key="1">
    <source>
        <dbReference type="Pfam" id="PF24390"/>
    </source>
</evidence>
<accession>A0AAV3K5T1</accession>
<reference evidence="2 3" key="1">
    <citation type="submission" date="2013-08" db="EMBL/GenBank/DDBJ databases">
        <title>Study of Ammonical-Nitrogen removal by Nitrification Denitrification process using lab isolates.</title>
        <authorList>
            <person name="Khardenavis A.A."/>
            <person name="Pal R.R."/>
            <person name="Kapley A."/>
            <person name="Qureshi A."/>
            <person name="Purohit H.J."/>
        </authorList>
    </citation>
    <scope>NUCLEOTIDE SEQUENCE [LARGE SCALE GENOMIC DNA]</scope>
    <source>
        <strain evidence="2 3">EGD-HP18</strain>
    </source>
</reference>
<feature type="domain" description="PRTase-CE" evidence="1">
    <location>
        <begin position="26"/>
        <end position="302"/>
    </location>
</feature>
<organism evidence="2 3">
    <name type="scientific">Acinetobacter baumannii EGD-HP18</name>
    <dbReference type="NCBI Taxonomy" id="1358412"/>
    <lineage>
        <taxon>Bacteria</taxon>
        <taxon>Pseudomonadati</taxon>
        <taxon>Pseudomonadota</taxon>
        <taxon>Gammaproteobacteria</taxon>
        <taxon>Moraxellales</taxon>
        <taxon>Moraxellaceae</taxon>
        <taxon>Acinetobacter</taxon>
        <taxon>Acinetobacter calcoaceticus/baumannii complex</taxon>
    </lineage>
</organism>
<evidence type="ECO:0000313" key="2">
    <source>
        <dbReference type="EMBL" id="ERH73144.1"/>
    </source>
</evidence>
<dbReference type="Pfam" id="PF24390">
    <property type="entry name" value="PRTase-CE"/>
    <property type="match status" value="1"/>
</dbReference>
<dbReference type="Proteomes" id="UP000016517">
    <property type="component" value="Unassembled WGS sequence"/>
</dbReference>
<dbReference type="EMBL" id="AVST01000001">
    <property type="protein sequence ID" value="ERH73144.1"/>
    <property type="molecule type" value="Genomic_DNA"/>
</dbReference>
<dbReference type="InterPro" id="IPR056920">
    <property type="entry name" value="PRTase-CE"/>
</dbReference>
<proteinExistence type="predicted"/>